<dbReference type="Pfam" id="PF01638">
    <property type="entry name" value="HxlR"/>
    <property type="match status" value="1"/>
</dbReference>
<evidence type="ECO:0000256" key="2">
    <source>
        <dbReference type="ARBA" id="ARBA00023125"/>
    </source>
</evidence>
<dbReference type="PROSITE" id="PS51118">
    <property type="entry name" value="HTH_HXLR"/>
    <property type="match status" value="1"/>
</dbReference>
<keyword evidence="2" id="KW-0238">DNA-binding</keyword>
<dbReference type="InterPro" id="IPR000866">
    <property type="entry name" value="AhpC/TSA"/>
</dbReference>
<dbReference type="RefSeq" id="WP_212020363.1">
    <property type="nucleotide sequence ID" value="NZ_JAAFYZ010000271.1"/>
</dbReference>
<dbReference type="InterPro" id="IPR036390">
    <property type="entry name" value="WH_DNA-bd_sf"/>
</dbReference>
<evidence type="ECO:0000256" key="3">
    <source>
        <dbReference type="ARBA" id="ARBA00023163"/>
    </source>
</evidence>
<dbReference type="SUPFAM" id="SSF46785">
    <property type="entry name" value="Winged helix' DNA-binding domain"/>
    <property type="match status" value="1"/>
</dbReference>
<dbReference type="InterPro" id="IPR036388">
    <property type="entry name" value="WH-like_DNA-bd_sf"/>
</dbReference>
<gene>
    <name evidence="6" type="ORF">KGQ19_42905</name>
</gene>
<accession>A0ABS5L5K4</accession>
<reference evidence="6 7" key="1">
    <citation type="submission" date="2020-02" db="EMBL/GenBank/DDBJ databases">
        <title>Acidophilic actinobacteria isolated from forest soil.</title>
        <authorList>
            <person name="Golinska P."/>
        </authorList>
    </citation>
    <scope>NUCLEOTIDE SEQUENCE [LARGE SCALE GENOMIC DNA]</scope>
    <source>
        <strain evidence="6 7">NL8</strain>
    </source>
</reference>
<keyword evidence="3" id="KW-0804">Transcription</keyword>
<dbReference type="PROSITE" id="PS51352">
    <property type="entry name" value="THIOREDOXIN_2"/>
    <property type="match status" value="1"/>
</dbReference>
<dbReference type="Gene3D" id="3.40.30.10">
    <property type="entry name" value="Glutaredoxin"/>
    <property type="match status" value="1"/>
</dbReference>
<feature type="domain" description="HTH hxlR-type" evidence="4">
    <location>
        <begin position="11"/>
        <end position="108"/>
    </location>
</feature>
<dbReference type="InterPro" id="IPR013766">
    <property type="entry name" value="Thioredoxin_domain"/>
</dbReference>
<evidence type="ECO:0000256" key="1">
    <source>
        <dbReference type="ARBA" id="ARBA00023015"/>
    </source>
</evidence>
<evidence type="ECO:0000313" key="6">
    <source>
        <dbReference type="EMBL" id="MBS2553623.1"/>
    </source>
</evidence>
<sequence>MKYTRIADTDCSIAQALDVVGDWWTLLVVRDVAGGRNRFSDLVAELGVSRKVLTERLAMLVERGVLERLQYSDRPPRFEYHLTDAGRGLLPVLVALQNWGAQHVMGDGTLTATSGPASAEARRVHGLVGTGIPALRLPAADGAPTDPVSGTAKWTVLYTFPGSPTVDPALSPGWSDVPGGPGCTLEARTFRDRLPEFDAAGAAVVGVCTQRPEQLARFAELEKLPFPLLSDQALQLTTALRMPSFRAAGADRLKRATLIVDASRIIRGTLYPVPDPAASVDEALRIVTGL</sequence>
<name>A0ABS5L5K4_9ACTN</name>
<keyword evidence="7" id="KW-1185">Reference proteome</keyword>
<dbReference type="Gene3D" id="1.10.10.10">
    <property type="entry name" value="Winged helix-like DNA-binding domain superfamily/Winged helix DNA-binding domain"/>
    <property type="match status" value="1"/>
</dbReference>
<dbReference type="EMBL" id="JAAFYZ010000271">
    <property type="protein sequence ID" value="MBS2553623.1"/>
    <property type="molecule type" value="Genomic_DNA"/>
</dbReference>
<dbReference type="SUPFAM" id="SSF52833">
    <property type="entry name" value="Thioredoxin-like"/>
    <property type="match status" value="1"/>
</dbReference>
<organism evidence="6 7">
    <name type="scientific">Catenulispora pinistramenti</name>
    <dbReference type="NCBI Taxonomy" id="2705254"/>
    <lineage>
        <taxon>Bacteria</taxon>
        <taxon>Bacillati</taxon>
        <taxon>Actinomycetota</taxon>
        <taxon>Actinomycetes</taxon>
        <taxon>Catenulisporales</taxon>
        <taxon>Catenulisporaceae</taxon>
        <taxon>Catenulispora</taxon>
    </lineage>
</organism>
<dbReference type="PANTHER" id="PTHR33204">
    <property type="entry name" value="TRANSCRIPTIONAL REGULATOR, MARR FAMILY"/>
    <property type="match status" value="1"/>
</dbReference>
<keyword evidence="1" id="KW-0805">Transcription regulation</keyword>
<comment type="caution">
    <text evidence="6">The sequence shown here is derived from an EMBL/GenBank/DDBJ whole genome shotgun (WGS) entry which is preliminary data.</text>
</comment>
<dbReference type="InterPro" id="IPR036249">
    <property type="entry name" value="Thioredoxin-like_sf"/>
</dbReference>
<dbReference type="Pfam" id="PF00578">
    <property type="entry name" value="AhpC-TSA"/>
    <property type="match status" value="1"/>
</dbReference>
<protein>
    <submittedName>
        <fullName evidence="6">Winged helix-turn-helix transcriptional regulator</fullName>
    </submittedName>
</protein>
<evidence type="ECO:0000259" key="5">
    <source>
        <dbReference type="PROSITE" id="PS51352"/>
    </source>
</evidence>
<evidence type="ECO:0000259" key="4">
    <source>
        <dbReference type="PROSITE" id="PS51118"/>
    </source>
</evidence>
<dbReference type="Proteomes" id="UP000730482">
    <property type="component" value="Unassembled WGS sequence"/>
</dbReference>
<proteinExistence type="predicted"/>
<dbReference type="PANTHER" id="PTHR33204:SF18">
    <property type="entry name" value="TRANSCRIPTIONAL REGULATORY PROTEIN"/>
    <property type="match status" value="1"/>
</dbReference>
<dbReference type="CDD" id="cd03017">
    <property type="entry name" value="PRX_BCP"/>
    <property type="match status" value="1"/>
</dbReference>
<evidence type="ECO:0000313" key="7">
    <source>
        <dbReference type="Proteomes" id="UP000730482"/>
    </source>
</evidence>
<feature type="domain" description="Thioredoxin" evidence="5">
    <location>
        <begin position="126"/>
        <end position="290"/>
    </location>
</feature>
<dbReference type="InterPro" id="IPR002577">
    <property type="entry name" value="HTH_HxlR"/>
</dbReference>